<dbReference type="SUPFAM" id="SSF47336">
    <property type="entry name" value="ACP-like"/>
    <property type="match status" value="1"/>
</dbReference>
<sequence length="2140" mass="235034">MRVAQGSERNAATGKVARAALLKELRQEEAPCVLSGSSPSSSSRRPRPPKSPVSRSLLLGLVLAAGLRRSSQAVQAGKLPLALALAPGLLELIWQGNGDEALPKLQNGVLRVNGVQAESQGSCGSGAAVRTRRSLVPRGVAERLTSWLAWYRSITLLLSPEQLDALPFICLLLIDGCRTGLADFVRVIQMPLGLLGCGALLAASSLPSTWLLAAAGRLWARRERGGSGWLWVFWLGFPSFADSWSGAVWSAWPRGAPCYQGAWQAVQGIVAATQPTKREEDRYPELSRCSHCWDWVATTSCTTWRRRTYCSDCTEGWEAYQATRRRQTGEDEPELTPRSDTSYWTTPSGTPSGTPATTPRAVDATQESSPAVGAAAMQAPRKKGRAVVDVIDFAEYEVSLARSRRPKPPQGKAVQESMSIICAMSDGRFVAPKTCSMVTTAYDDGMASALRLAKFPTSEEATSAFQHSLLVSSERLRLDAQRSRALVAMEESIQNAWKLKSRQLQQAKEKPEEAAVPPPPPPALVEPPLTEMAPEEEEEEDVGENGGEAHSIFQGSVSLEDQRRIEEFSLYDPRDGKLRDLTFDDQVARRKKLTEEWAKIVQEEKAEMKKNPRKAFAVQAPNLEDAFYLIAAAYDLNGNGLLDDYEVLTVLDRCKLLDSKLTATKIKSFFRTWAVGCNKIIGENLNAEDIEDGIGYEEFTSLLHWIADMKGIPLTRCRARVIRLSHKMVVDSRSSVKRRLALLFDGFCKREAEWMSPHEFTNLCHTTNLYKQGVFSAGDAFKIFYQTPGLENQRMDFAGFMHAIQQVGEMFGKSEAQSAEMFAAAVGRMDTDEETVRRIKLRIKHAASVHGENGWREFFHECDQDQSGYMDIDEFLDMCRHKLHLDDRKSHLQLLFERLDEDDSGELSIDEIIAFMVENGTSSSSRVAQVLERATGLQGSHLSGLESLKVIILVSALRRELGVNLAAGEVLQCDTLEDLEALVEASDARPDAHDESGAGSYPIYAIPRFWKAPVGWLIQLDDIPDQKAMRVACRALVQRHVSLRAAPYRLAGDEVTASMCLGAASVLVVLRALLGVPEVGRGPALSTGAGKGLLAAWPRVATSPASGGPPLCQTGGMEETANFEWLCFETAADLHHAAWLKARSRGFKPPASISVLLLKSASSAGKDLAYLHVAVNHAVTDAACIVPLVADLLALHDAARECNGDGGDLEASARAALARSALPPAPDGLQIAQARLSTALLPELIEGLDDRLDLAHNGCPPRKRGYDHYVKLLPNAGRVLEAAAGVTGIPTDHLLVAALASALSSAANLAQVKLSLIVPMRDGPGHGQAVANLASTRHLSVRLRGRSLIDIALDLSMRFRRRDWQLSQLLDDDGDRTEPMQANKAKPSVVARTLQVLLQEAKIVLSGKKAWADIEDEEVQTFQTKETMSSYVEEWKWMLGGGDLKACRVVQGAEQARVQERRAQVAEEDHAVLDFYISLAEEEQQQGLFLATNWCSVAADSLFVCLKRQGNCSARHDNCCLIDALRSVGCKVEYQCSGPFWALKDGSAFLYTLVRDDPVSPHDWLTGKYVLYAASQRHFHGLEVYSDGAAILHNSCRRHEGITFAAAALSSLRVDARYKLVPISASAEDARGSDCLGGKFCDAAAADLEDIVRQAQHPRWDAFPTFEDVENSASLHFWEETAPSPEIYTSWASPEWGSEHEEETASDICSHDSGFWDEEQQGEEDLQEASDDRCGGESDADADAASVATACSSEDLECTMLQPLSWVEFSCGDSTWFLVFSSVDGHALISTPMSAQDAAAWFLLVYSYRSHGVSLQHAWSCLPCQVRAAVLGLPIMTATCPLPNRPVLHMRFLLACSGCNAAPPFHCCSETFTSLYRYVWPKASLKEAMRRLGADIAVPYQRIQKVEDFNLWCDATGWSLALWPRAEVGRPGKYIISLGEVHSGIDVVPGAAKWYCGHYQATLPDTLLANLSSVGGVNLWRVLSLQPSLDRCGGTSLTEPVELPSGGFTVAKNWADLILAGSKTWEIRGERTKKRCRVAVLEKGRTTIRGDVEIVDCFHVGQWDGREWQPPTKQENYLWAADNMHKHCIKSTDTVTYNDAYAWVLQNPRVYKTEVPFKRPQGCMTWVKLQHSAKAESLSP</sequence>
<feature type="compositionally biased region" description="Low complexity" evidence="2">
    <location>
        <begin position="345"/>
        <end position="359"/>
    </location>
</feature>
<evidence type="ECO:0000256" key="2">
    <source>
        <dbReference type="SAM" id="MobiDB-lite"/>
    </source>
</evidence>
<dbReference type="InterPro" id="IPR011992">
    <property type="entry name" value="EF-hand-dom_pair"/>
</dbReference>
<feature type="region of interest" description="Disordered" evidence="2">
    <location>
        <begin position="30"/>
        <end position="53"/>
    </location>
</feature>
<dbReference type="Gene3D" id="3.30.559.10">
    <property type="entry name" value="Chloramphenicol acetyltransferase-like domain"/>
    <property type="match status" value="1"/>
</dbReference>
<feature type="compositionally biased region" description="Pro residues" evidence="2">
    <location>
        <begin position="516"/>
        <end position="525"/>
    </location>
</feature>
<organism evidence="5 6">
    <name type="scientific">Symbiodinium microadriaticum</name>
    <name type="common">Dinoflagellate</name>
    <name type="synonym">Zooxanthella microadriatica</name>
    <dbReference type="NCBI Taxonomy" id="2951"/>
    <lineage>
        <taxon>Eukaryota</taxon>
        <taxon>Sar</taxon>
        <taxon>Alveolata</taxon>
        <taxon>Dinophyceae</taxon>
        <taxon>Suessiales</taxon>
        <taxon>Symbiodiniaceae</taxon>
        <taxon>Symbiodinium</taxon>
    </lineage>
</organism>
<gene>
    <name evidence="5" type="ORF">AK812_SmicGene28071</name>
</gene>
<feature type="domain" description="EF-hand" evidence="4">
    <location>
        <begin position="850"/>
        <end position="885"/>
    </location>
</feature>
<feature type="domain" description="Carrier" evidence="3">
    <location>
        <begin position="903"/>
        <end position="987"/>
    </location>
</feature>
<feature type="compositionally biased region" description="Low complexity" evidence="2">
    <location>
        <begin position="34"/>
        <end position="43"/>
    </location>
</feature>
<dbReference type="InterPro" id="IPR018247">
    <property type="entry name" value="EF_Hand_1_Ca_BS"/>
</dbReference>
<feature type="region of interest" description="Disordered" evidence="2">
    <location>
        <begin position="324"/>
        <end position="366"/>
    </location>
</feature>
<feature type="compositionally biased region" description="Acidic residues" evidence="2">
    <location>
        <begin position="1718"/>
        <end position="1729"/>
    </location>
</feature>
<feature type="domain" description="EF-hand" evidence="4">
    <location>
        <begin position="887"/>
        <end position="922"/>
    </location>
</feature>
<feature type="region of interest" description="Disordered" evidence="2">
    <location>
        <begin position="502"/>
        <end position="549"/>
    </location>
</feature>
<proteinExistence type="predicted"/>
<accession>A0A1Q9D579</accession>
<dbReference type="SUPFAM" id="SSF47473">
    <property type="entry name" value="EF-hand"/>
    <property type="match status" value="1"/>
</dbReference>
<dbReference type="InterPro" id="IPR023213">
    <property type="entry name" value="CAT-like_dom_sf"/>
</dbReference>
<name>A0A1Q9D579_SYMMI</name>
<dbReference type="SUPFAM" id="SSF88697">
    <property type="entry name" value="PUA domain-like"/>
    <property type="match status" value="1"/>
</dbReference>
<evidence type="ECO:0000259" key="4">
    <source>
        <dbReference type="PROSITE" id="PS50222"/>
    </source>
</evidence>
<dbReference type="InterPro" id="IPR007374">
    <property type="entry name" value="ASCH_domain"/>
</dbReference>
<dbReference type="CDD" id="cd00051">
    <property type="entry name" value="EFh"/>
    <property type="match status" value="1"/>
</dbReference>
<dbReference type="PROSITE" id="PS50075">
    <property type="entry name" value="CARRIER"/>
    <property type="match status" value="1"/>
</dbReference>
<evidence type="ECO:0000313" key="6">
    <source>
        <dbReference type="Proteomes" id="UP000186817"/>
    </source>
</evidence>
<feature type="compositionally biased region" description="Acidic residues" evidence="2">
    <location>
        <begin position="533"/>
        <end position="543"/>
    </location>
</feature>
<comment type="caution">
    <text evidence="5">The sequence shown here is derived from an EMBL/GenBank/DDBJ whole genome shotgun (WGS) entry which is preliminary data.</text>
</comment>
<dbReference type="InterPro" id="IPR002048">
    <property type="entry name" value="EF_hand_dom"/>
</dbReference>
<dbReference type="SMART" id="SM00054">
    <property type="entry name" value="EFh"/>
    <property type="match status" value="3"/>
</dbReference>
<evidence type="ECO:0000256" key="1">
    <source>
        <dbReference type="ARBA" id="ARBA00022837"/>
    </source>
</evidence>
<protein>
    <submittedName>
        <fullName evidence="5">Uncharacterized protein</fullName>
    </submittedName>
</protein>
<keyword evidence="1" id="KW-0106">Calcium</keyword>
<dbReference type="InterPro" id="IPR036736">
    <property type="entry name" value="ACP-like_sf"/>
</dbReference>
<dbReference type="InterPro" id="IPR009081">
    <property type="entry name" value="PP-bd_ACP"/>
</dbReference>
<evidence type="ECO:0000313" key="5">
    <source>
        <dbReference type="EMBL" id="OLP90353.1"/>
    </source>
</evidence>
<feature type="region of interest" description="Disordered" evidence="2">
    <location>
        <begin position="1718"/>
        <end position="1740"/>
    </location>
</feature>
<reference evidence="5 6" key="1">
    <citation type="submission" date="2016-02" db="EMBL/GenBank/DDBJ databases">
        <title>Genome analysis of coral dinoflagellate symbionts highlights evolutionary adaptations to a symbiotic lifestyle.</title>
        <authorList>
            <person name="Aranda M."/>
            <person name="Li Y."/>
            <person name="Liew Y.J."/>
            <person name="Baumgarten S."/>
            <person name="Simakov O."/>
            <person name="Wilson M."/>
            <person name="Piel J."/>
            <person name="Ashoor H."/>
            <person name="Bougouffa S."/>
            <person name="Bajic V.B."/>
            <person name="Ryu T."/>
            <person name="Ravasi T."/>
            <person name="Bayer T."/>
            <person name="Micklem G."/>
            <person name="Kim H."/>
            <person name="Bhak J."/>
            <person name="Lajeunesse T.C."/>
            <person name="Voolstra C.R."/>
        </authorList>
    </citation>
    <scope>NUCLEOTIDE SEQUENCE [LARGE SCALE GENOMIC DNA]</scope>
    <source>
        <strain evidence="5 6">CCMP2467</strain>
    </source>
</reference>
<dbReference type="Pfam" id="PF00550">
    <property type="entry name" value="PP-binding"/>
    <property type="match status" value="1"/>
</dbReference>
<dbReference type="Proteomes" id="UP000186817">
    <property type="component" value="Unassembled WGS sequence"/>
</dbReference>
<keyword evidence="6" id="KW-1185">Reference proteome</keyword>
<dbReference type="Pfam" id="PF13499">
    <property type="entry name" value="EF-hand_7"/>
    <property type="match status" value="1"/>
</dbReference>
<dbReference type="Gene3D" id="2.30.130.30">
    <property type="entry name" value="Hypothetical protein"/>
    <property type="match status" value="1"/>
</dbReference>
<dbReference type="PROSITE" id="PS50222">
    <property type="entry name" value="EF_HAND_2"/>
    <property type="match status" value="2"/>
</dbReference>
<dbReference type="InterPro" id="IPR015947">
    <property type="entry name" value="PUA-like_sf"/>
</dbReference>
<dbReference type="EMBL" id="LSRX01000716">
    <property type="protein sequence ID" value="OLP90353.1"/>
    <property type="molecule type" value="Genomic_DNA"/>
</dbReference>
<dbReference type="Gene3D" id="1.10.238.10">
    <property type="entry name" value="EF-hand"/>
    <property type="match status" value="1"/>
</dbReference>
<dbReference type="GO" id="GO:0005509">
    <property type="term" value="F:calcium ion binding"/>
    <property type="evidence" value="ECO:0007669"/>
    <property type="project" value="InterPro"/>
</dbReference>
<dbReference type="PROSITE" id="PS00018">
    <property type="entry name" value="EF_HAND_1"/>
    <property type="match status" value="3"/>
</dbReference>
<dbReference type="OrthoDB" id="436036at2759"/>
<dbReference type="Pfam" id="PF04266">
    <property type="entry name" value="ASCH"/>
    <property type="match status" value="1"/>
</dbReference>
<evidence type="ECO:0000259" key="3">
    <source>
        <dbReference type="PROSITE" id="PS50075"/>
    </source>
</evidence>